<keyword evidence="2" id="KW-0521">NADP</keyword>
<evidence type="ECO:0000313" key="5">
    <source>
        <dbReference type="EMBL" id="GFP20224.1"/>
    </source>
</evidence>
<dbReference type="Gene3D" id="3.40.430.10">
    <property type="entry name" value="Dihydrofolate Reductase, subunit A"/>
    <property type="match status" value="1"/>
</dbReference>
<comment type="caution">
    <text evidence="5">The sequence shown here is derived from an EMBL/GenBank/DDBJ whole genome shotgun (WGS) entry which is preliminary data.</text>
</comment>
<evidence type="ECO:0000313" key="6">
    <source>
        <dbReference type="Proteomes" id="UP000574717"/>
    </source>
</evidence>
<name>A0A6V8NLG4_9ACTN</name>
<sequence length="131" mass="14390">MVTKKSGVNPALSQKCEVRSQKLRALSNKGIKIIEYEGECVDLKWLMKKLGEMGLTSVLIEGGSSLNSHALEDGIVDKVMFFIAPKIIGGKESFPSVGGKAFRKLSEAHQLKNITLKRIGEDILIEGYINK</sequence>
<proteinExistence type="predicted"/>
<gene>
    <name evidence="5" type="ORF">HKBW3S03_01725</name>
</gene>
<dbReference type="InterPro" id="IPR050765">
    <property type="entry name" value="Riboflavin_Biosynth_HTPR"/>
</dbReference>
<evidence type="ECO:0000256" key="1">
    <source>
        <dbReference type="ARBA" id="ARBA00005104"/>
    </source>
</evidence>
<evidence type="ECO:0000256" key="2">
    <source>
        <dbReference type="ARBA" id="ARBA00022857"/>
    </source>
</evidence>
<dbReference type="EMBL" id="BLRU01000309">
    <property type="protein sequence ID" value="GFP20224.1"/>
    <property type="molecule type" value="Genomic_DNA"/>
</dbReference>
<dbReference type="InterPro" id="IPR002734">
    <property type="entry name" value="RibDG_C"/>
</dbReference>
<feature type="domain" description="Bacterial bifunctional deaminase-reductase C-terminal" evidence="4">
    <location>
        <begin position="22"/>
        <end position="124"/>
    </location>
</feature>
<dbReference type="AlphaFoldDB" id="A0A6V8NLG4"/>
<dbReference type="SUPFAM" id="SSF53597">
    <property type="entry name" value="Dihydrofolate reductase-like"/>
    <property type="match status" value="1"/>
</dbReference>
<keyword evidence="3" id="KW-0560">Oxidoreductase</keyword>
<dbReference type="GO" id="GO:0008703">
    <property type="term" value="F:5-amino-6-(5-phosphoribosylamino)uracil reductase activity"/>
    <property type="evidence" value="ECO:0007669"/>
    <property type="project" value="InterPro"/>
</dbReference>
<dbReference type="Proteomes" id="UP000574717">
    <property type="component" value="Unassembled WGS sequence"/>
</dbReference>
<comment type="pathway">
    <text evidence="1">Cofactor biosynthesis; riboflavin biosynthesis.</text>
</comment>
<dbReference type="GO" id="GO:0009231">
    <property type="term" value="P:riboflavin biosynthetic process"/>
    <property type="evidence" value="ECO:0007669"/>
    <property type="project" value="InterPro"/>
</dbReference>
<accession>A0A6V8NLG4</accession>
<dbReference type="Pfam" id="PF01872">
    <property type="entry name" value="RibD_C"/>
    <property type="match status" value="1"/>
</dbReference>
<organism evidence="5 6">
    <name type="scientific">Candidatus Hakubella thermalkaliphila</name>
    <dbReference type="NCBI Taxonomy" id="2754717"/>
    <lineage>
        <taxon>Bacteria</taxon>
        <taxon>Bacillati</taxon>
        <taxon>Actinomycetota</taxon>
        <taxon>Actinomycetota incertae sedis</taxon>
        <taxon>Candidatus Hakubellales</taxon>
        <taxon>Candidatus Hakubellaceae</taxon>
        <taxon>Candidatus Hakubella</taxon>
    </lineage>
</organism>
<dbReference type="PANTHER" id="PTHR38011:SF7">
    <property type="entry name" value="2,5-DIAMINO-6-RIBOSYLAMINO-4(3H)-PYRIMIDINONE 5'-PHOSPHATE REDUCTASE"/>
    <property type="match status" value="1"/>
</dbReference>
<evidence type="ECO:0000259" key="4">
    <source>
        <dbReference type="Pfam" id="PF01872"/>
    </source>
</evidence>
<evidence type="ECO:0000256" key="3">
    <source>
        <dbReference type="ARBA" id="ARBA00023002"/>
    </source>
</evidence>
<dbReference type="PANTHER" id="PTHR38011">
    <property type="entry name" value="DIHYDROFOLATE REDUCTASE FAMILY PROTEIN (AFU_ORTHOLOGUE AFUA_8G06820)"/>
    <property type="match status" value="1"/>
</dbReference>
<dbReference type="InterPro" id="IPR024072">
    <property type="entry name" value="DHFR-like_dom_sf"/>
</dbReference>
<reference evidence="5 6" key="1">
    <citation type="journal article" date="2020" name="Front. Microbiol.">
        <title>Single-cell genomics of novel Actinobacteria with the Wood-Ljungdahl pathway discovered in a serpentinizing system.</title>
        <authorList>
            <person name="Merino N."/>
            <person name="Kawai M."/>
            <person name="Boyd E.S."/>
            <person name="Colman D.R."/>
            <person name="McGlynn S.E."/>
            <person name="Nealson K.H."/>
            <person name="Kurokawa K."/>
            <person name="Hongoh Y."/>
        </authorList>
    </citation>
    <scope>NUCLEOTIDE SEQUENCE [LARGE SCALE GENOMIC DNA]</scope>
    <source>
        <strain evidence="5 6">S03</strain>
    </source>
</reference>
<protein>
    <submittedName>
        <fullName evidence="5">Diaminohydroxyphosphoribosylaminopyrimidine deaminase / 5-amino-6-(5-phosphoribosylamino)uracil reductase</fullName>
    </submittedName>
</protein>